<sequence length="199" mass="23485">MDLQLSEKLKMKSLDENIALETHLQLQTREIKLQLDEILRLTDKLVEDRIRRIKAYLNCVRVVVRQKLKKSSFSNRALMELVCTAGSLEERVTKNTRFIQLTDKLVEGRIRRIKAYLNCVQVVVRQKLKKSSFSNRALMELVRTANSLEERVTENTRFIQKVKELNEVVENLKVDIRELWMQRIENYTGESADATYRED</sequence>
<dbReference type="RefSeq" id="XP_024870434.1">
    <property type="nucleotide sequence ID" value="XM_025014666.1"/>
</dbReference>
<dbReference type="Proteomes" id="UP000504618">
    <property type="component" value="Unplaced"/>
</dbReference>
<reference evidence="2" key="1">
    <citation type="submission" date="2025-08" db="UniProtKB">
        <authorList>
            <consortium name="RefSeq"/>
        </authorList>
    </citation>
    <scope>IDENTIFICATION</scope>
    <source>
        <tissue evidence="2">Whole body</tissue>
    </source>
</reference>
<accession>A0A6J1PLA5</accession>
<gene>
    <name evidence="2" type="primary">LOC112453753</name>
</gene>
<dbReference type="GeneID" id="112453753"/>
<proteinExistence type="predicted"/>
<dbReference type="AlphaFoldDB" id="A0A6J1PLA5"/>
<evidence type="ECO:0000313" key="2">
    <source>
        <dbReference type="RefSeq" id="XP_024870434.1"/>
    </source>
</evidence>
<evidence type="ECO:0000313" key="1">
    <source>
        <dbReference type="Proteomes" id="UP000504618"/>
    </source>
</evidence>
<keyword evidence="1" id="KW-1185">Reference proteome</keyword>
<organism evidence="1 2">
    <name type="scientific">Temnothorax curvispinosus</name>
    <dbReference type="NCBI Taxonomy" id="300111"/>
    <lineage>
        <taxon>Eukaryota</taxon>
        <taxon>Metazoa</taxon>
        <taxon>Ecdysozoa</taxon>
        <taxon>Arthropoda</taxon>
        <taxon>Hexapoda</taxon>
        <taxon>Insecta</taxon>
        <taxon>Pterygota</taxon>
        <taxon>Neoptera</taxon>
        <taxon>Endopterygota</taxon>
        <taxon>Hymenoptera</taxon>
        <taxon>Apocrita</taxon>
        <taxon>Aculeata</taxon>
        <taxon>Formicoidea</taxon>
        <taxon>Formicidae</taxon>
        <taxon>Myrmicinae</taxon>
        <taxon>Temnothorax</taxon>
    </lineage>
</organism>
<protein>
    <submittedName>
        <fullName evidence="2">Uncharacterized protein LOC112453753</fullName>
    </submittedName>
</protein>
<name>A0A6J1PLA5_9HYME</name>